<organism evidence="1 2">
    <name type="scientific">Alcanivorax xiamenensis</name>
    <dbReference type="NCBI Taxonomy" id="1177156"/>
    <lineage>
        <taxon>Bacteria</taxon>
        <taxon>Pseudomonadati</taxon>
        <taxon>Pseudomonadota</taxon>
        <taxon>Gammaproteobacteria</taxon>
        <taxon>Oceanospirillales</taxon>
        <taxon>Alcanivoracaceae</taxon>
        <taxon>Alcanivorax</taxon>
    </lineage>
</organism>
<evidence type="ECO:0000313" key="1">
    <source>
        <dbReference type="EMBL" id="KAF0801803.1"/>
    </source>
</evidence>
<dbReference type="Proteomes" id="UP000771797">
    <property type="component" value="Unassembled WGS sequence"/>
</dbReference>
<comment type="caution">
    <text evidence="1">The sequence shown here is derived from an EMBL/GenBank/DDBJ whole genome shotgun (WGS) entry which is preliminary data.</text>
</comment>
<gene>
    <name evidence="1" type="ORF">A6D6_04241</name>
</gene>
<evidence type="ECO:0000313" key="2">
    <source>
        <dbReference type="Proteomes" id="UP000771797"/>
    </source>
</evidence>
<keyword evidence="2" id="KW-1185">Reference proteome</keyword>
<accession>A0ABQ6Y231</accession>
<proteinExistence type="predicted"/>
<name>A0ABQ6Y231_9GAMM</name>
<protein>
    <submittedName>
        <fullName evidence="1">Uncharacterized protein</fullName>
    </submittedName>
</protein>
<reference evidence="1 2" key="1">
    <citation type="submission" date="2012-09" db="EMBL/GenBank/DDBJ databases">
        <title>Genome Sequence of alkane-degrading Bacterium Alcanivorax sp. 6-D-6.</title>
        <authorList>
            <person name="Lai Q."/>
            <person name="Shao Z."/>
        </authorList>
    </citation>
    <scope>NUCLEOTIDE SEQUENCE [LARGE SCALE GENOMIC DNA]</scope>
    <source>
        <strain evidence="1 2">6-D-6</strain>
    </source>
</reference>
<dbReference type="RefSeq" id="WP_159661830.1">
    <property type="nucleotide sequence ID" value="NZ_AQPF01000093.1"/>
</dbReference>
<sequence length="245" mass="27532">MTSHQIEPEIVETCEGEIVARAAMEFLNRFWDNGYEMLNFNPSNRNDIDHLLDVIYRAQAGDSAWKQEETAIYQDALERIMPYPQSPELELGYRECRRIARQALEQGHRLRTSQEGECKNSNVTGAASDKEEPVAYISPEMLSARLIATPEEGPVIAFLGEVVAELERARRLFPGDRIMGLALAEEFGELIKALLDEPGKAVWKEAVQTAVMAARVAIDGDGSVDQWRAAKGLDDHRRATEWEDA</sequence>
<dbReference type="EMBL" id="AQPF01000093">
    <property type="protein sequence ID" value="KAF0801803.1"/>
    <property type="molecule type" value="Genomic_DNA"/>
</dbReference>